<dbReference type="EMBL" id="ASRX01000017">
    <property type="protein sequence ID" value="EYF06243.1"/>
    <property type="molecule type" value="Genomic_DNA"/>
</dbReference>
<organism evidence="1 2">
    <name type="scientific">Chondromyces apiculatus DSM 436</name>
    <dbReference type="NCBI Taxonomy" id="1192034"/>
    <lineage>
        <taxon>Bacteria</taxon>
        <taxon>Pseudomonadati</taxon>
        <taxon>Myxococcota</taxon>
        <taxon>Polyangia</taxon>
        <taxon>Polyangiales</taxon>
        <taxon>Polyangiaceae</taxon>
        <taxon>Chondromyces</taxon>
    </lineage>
</organism>
<proteinExistence type="predicted"/>
<name>A0A017TAD0_9BACT</name>
<protein>
    <submittedName>
        <fullName evidence="1">Uncharacterized protein</fullName>
    </submittedName>
</protein>
<dbReference type="AlphaFoldDB" id="A0A017TAD0"/>
<reference evidence="1 2" key="1">
    <citation type="submission" date="2013-05" db="EMBL/GenBank/DDBJ databases">
        <title>Genome assembly of Chondromyces apiculatus DSM 436.</title>
        <authorList>
            <person name="Sharma G."/>
            <person name="Khatri I."/>
            <person name="Kaur C."/>
            <person name="Mayilraj S."/>
            <person name="Subramanian S."/>
        </authorList>
    </citation>
    <scope>NUCLEOTIDE SEQUENCE [LARGE SCALE GENOMIC DNA]</scope>
    <source>
        <strain evidence="1 2">DSM 436</strain>
    </source>
</reference>
<gene>
    <name evidence="1" type="ORF">CAP_2121</name>
</gene>
<dbReference type="OrthoDB" id="9823797at2"/>
<accession>A0A017TAD0</accession>
<dbReference type="Proteomes" id="UP000019678">
    <property type="component" value="Unassembled WGS sequence"/>
</dbReference>
<dbReference type="STRING" id="1192034.CAP_2121"/>
<sequence length="290" mass="30212">MLIGGAILVLASSIFGTVMFLRVAEGGAYTVPVESSMPLALGDKLAMRMGRDSCNVNVLGLVPDGRVLGVGCGESAPAPLARKSLNARTSVYFQGGTAKGDVVLVNHAGAWSRAEVLGLAPERNVQVRVLEAEAIEPVVDQRSLVIVQRASDAIEQGIDVPLPVDAPVLAGDMLALPQGSGGTVPVRIEAVTGDTVRVQRGRGALAGFTPEASPPSEEPRSALWVRAARTIDAIPAGTVVLGREGSAWVRSTVLGPEKDRKVRIKRVDGGAEEVRPQQDLLLLRSGGQGP</sequence>
<evidence type="ECO:0000313" key="1">
    <source>
        <dbReference type="EMBL" id="EYF06243.1"/>
    </source>
</evidence>
<evidence type="ECO:0000313" key="2">
    <source>
        <dbReference type="Proteomes" id="UP000019678"/>
    </source>
</evidence>
<comment type="caution">
    <text evidence="1">The sequence shown here is derived from an EMBL/GenBank/DDBJ whole genome shotgun (WGS) entry which is preliminary data.</text>
</comment>
<keyword evidence="2" id="KW-1185">Reference proteome</keyword>